<dbReference type="Gene3D" id="3.30.1330.200">
    <property type="match status" value="1"/>
</dbReference>
<dbReference type="CDD" id="cd16352">
    <property type="entry name" value="CheD"/>
    <property type="match status" value="1"/>
</dbReference>
<comment type="similarity">
    <text evidence="3">Belongs to the CheD family.</text>
</comment>
<dbReference type="OrthoDB" id="9807202at2"/>
<comment type="catalytic activity">
    <reaction evidence="3">
        <text>L-glutaminyl-[protein] + H2O = L-glutamyl-[protein] + NH4(+)</text>
        <dbReference type="Rhea" id="RHEA:16441"/>
        <dbReference type="Rhea" id="RHEA-COMP:10207"/>
        <dbReference type="Rhea" id="RHEA-COMP:10208"/>
        <dbReference type="ChEBI" id="CHEBI:15377"/>
        <dbReference type="ChEBI" id="CHEBI:28938"/>
        <dbReference type="ChEBI" id="CHEBI:29973"/>
        <dbReference type="ChEBI" id="CHEBI:30011"/>
        <dbReference type="EC" id="3.5.1.44"/>
    </reaction>
</comment>
<organism evidence="4 5">
    <name type="scientific">Terrilactibacillus tamarindi</name>
    <dbReference type="NCBI Taxonomy" id="2599694"/>
    <lineage>
        <taxon>Bacteria</taxon>
        <taxon>Bacillati</taxon>
        <taxon>Bacillota</taxon>
        <taxon>Bacilli</taxon>
        <taxon>Bacillales</taxon>
        <taxon>Bacillaceae</taxon>
        <taxon>Terrilactibacillus</taxon>
    </lineage>
</organism>
<evidence type="ECO:0000313" key="4">
    <source>
        <dbReference type="EMBL" id="MTT32255.1"/>
    </source>
</evidence>
<keyword evidence="2 3" id="KW-0378">Hydrolase</keyword>
<name>A0A6N8CTG1_9BACI</name>
<keyword evidence="1 3" id="KW-0145">Chemotaxis</keyword>
<dbReference type="EMBL" id="WNHB01000014">
    <property type="protein sequence ID" value="MTT32255.1"/>
    <property type="molecule type" value="Genomic_DNA"/>
</dbReference>
<reference evidence="4 5" key="1">
    <citation type="submission" date="2019-11" db="EMBL/GenBank/DDBJ databases">
        <title>Terrilactibacillus tamarindus sp. nov. BCM23-1 isolated from bark of Tamarindus indica.</title>
        <authorList>
            <person name="Kingkaew E."/>
            <person name="Tanasupawat S."/>
        </authorList>
    </citation>
    <scope>NUCLEOTIDE SEQUENCE [LARGE SCALE GENOMIC DNA]</scope>
    <source>
        <strain evidence="4 5">BCM23-1</strain>
    </source>
</reference>
<proteinExistence type="inferred from homology"/>
<dbReference type="InterPro" id="IPR038592">
    <property type="entry name" value="CheD-like_sf"/>
</dbReference>
<dbReference type="GO" id="GO:0006935">
    <property type="term" value="P:chemotaxis"/>
    <property type="evidence" value="ECO:0007669"/>
    <property type="project" value="UniProtKB-UniRule"/>
</dbReference>
<dbReference type="AlphaFoldDB" id="A0A6N8CTG1"/>
<protein>
    <recommendedName>
        <fullName evidence="3">Probable chemoreceptor glutamine deamidase CheD</fullName>
        <ecNumber evidence="3">3.5.1.44</ecNumber>
    </recommendedName>
</protein>
<dbReference type="EC" id="3.5.1.44" evidence="3"/>
<dbReference type="PANTHER" id="PTHR35147:SF1">
    <property type="entry name" value="CHEMORECEPTOR GLUTAMINE DEAMIDASE CHED-RELATED"/>
    <property type="match status" value="1"/>
</dbReference>
<dbReference type="InterPro" id="IPR011324">
    <property type="entry name" value="Cytotoxic_necrot_fac-like_cat"/>
</dbReference>
<sequence>MILVGLSEIKLANKEQSLRTIGLGSCVGAIIYDIDRTIAGMAHIMLPESKIAKPGSHFLLGKFADTAIPELVRLICSYDIPLTRLRSKMAGGAEMFNSSRLTMMGSIGQRNIQAIKEQLHRFDIPIIAEDVGGHSGRTIEFYTHSSILSIRTVNRDEKQI</sequence>
<evidence type="ECO:0000256" key="2">
    <source>
        <dbReference type="ARBA" id="ARBA00022801"/>
    </source>
</evidence>
<keyword evidence="5" id="KW-1185">Reference proteome</keyword>
<evidence type="ECO:0000256" key="1">
    <source>
        <dbReference type="ARBA" id="ARBA00022500"/>
    </source>
</evidence>
<comment type="function">
    <text evidence="3">Probably deamidates glutamine residues to glutamate on methyl-accepting chemotaxis receptors (MCPs), playing an important role in chemotaxis.</text>
</comment>
<comment type="caution">
    <text evidence="4">The sequence shown here is derived from an EMBL/GenBank/DDBJ whole genome shotgun (WGS) entry which is preliminary data.</text>
</comment>
<dbReference type="InterPro" id="IPR005659">
    <property type="entry name" value="Chemorcpt_Glu_NH3ase_CheD"/>
</dbReference>
<dbReference type="GO" id="GO:0050568">
    <property type="term" value="F:protein-glutamine glutaminase activity"/>
    <property type="evidence" value="ECO:0007669"/>
    <property type="project" value="UniProtKB-UniRule"/>
</dbReference>
<dbReference type="RefSeq" id="WP_155219061.1">
    <property type="nucleotide sequence ID" value="NZ_WNHB01000014.1"/>
</dbReference>
<dbReference type="Proteomes" id="UP000440978">
    <property type="component" value="Unassembled WGS sequence"/>
</dbReference>
<evidence type="ECO:0000256" key="3">
    <source>
        <dbReference type="HAMAP-Rule" id="MF_01440"/>
    </source>
</evidence>
<dbReference type="SUPFAM" id="SSF64438">
    <property type="entry name" value="CNF1/YfiH-like putative cysteine hydrolases"/>
    <property type="match status" value="1"/>
</dbReference>
<dbReference type="Pfam" id="PF03975">
    <property type="entry name" value="CheD"/>
    <property type="match status" value="1"/>
</dbReference>
<dbReference type="HAMAP" id="MF_01440">
    <property type="entry name" value="CheD"/>
    <property type="match status" value="1"/>
</dbReference>
<dbReference type="PANTHER" id="PTHR35147">
    <property type="entry name" value="CHEMORECEPTOR GLUTAMINE DEAMIDASE CHED-RELATED"/>
    <property type="match status" value="1"/>
</dbReference>
<accession>A0A6N8CTG1</accession>
<gene>
    <name evidence="3" type="primary">cheD</name>
    <name evidence="4" type="ORF">GMB86_09590</name>
</gene>
<evidence type="ECO:0000313" key="5">
    <source>
        <dbReference type="Proteomes" id="UP000440978"/>
    </source>
</evidence>